<dbReference type="RefSeq" id="WP_013597355.1">
    <property type="nucleotide sequence ID" value="NC_015144.1"/>
</dbReference>
<reference evidence="2" key="2">
    <citation type="journal article" date="2011" name="Stand. Genomic Sci.">
        <title>Complete genome sequence of Weeksella virosa type strain (9751T).</title>
        <authorList>
            <person name="Lang E."/>
            <person name="Teshima H."/>
            <person name="Lucas S."/>
            <person name="Lapidus A."/>
            <person name="Hammon N."/>
            <person name="Deshpande S."/>
            <person name="Nolan M."/>
            <person name="Cheng J."/>
            <person name="Pitluck S."/>
            <person name="Liolios K."/>
            <person name="Pagani I."/>
            <person name="Mikhailova N."/>
            <person name="Ivanova N."/>
            <person name="Mavromatis K."/>
            <person name="Pati A."/>
            <person name="Tapia R."/>
            <person name="Han C."/>
            <person name="Goodwin L."/>
            <person name="Chen A."/>
            <person name="Palaniappan K."/>
            <person name="Land M."/>
            <person name="Hauser L."/>
            <person name="Chang Y."/>
            <person name="Jeffries C."/>
            <person name="Brambilla E."/>
            <person name="Kopitz M."/>
            <person name="Rohde M."/>
            <person name="Goker M."/>
            <person name="Tindall B."/>
            <person name="Detter J."/>
            <person name="Woyke T."/>
            <person name="Bristow J."/>
            <person name="Eisen J."/>
            <person name="Markowitz V."/>
            <person name="Hugenholtz P."/>
            <person name="Klenk H."/>
            <person name="Kyrpides N."/>
        </authorList>
    </citation>
    <scope>NUCLEOTIDE SEQUENCE [LARGE SCALE GENOMIC DNA]</scope>
    <source>
        <strain evidence="2">ATCC 43766 / DSM 16922 / JCM 21250 / NBRC 16016 / NCTC 11634 / CL345/78</strain>
    </source>
</reference>
<name>F0NXQ6_WEEVC</name>
<dbReference type="EMBL" id="CP002455">
    <property type="protein sequence ID" value="ADX66963.1"/>
    <property type="molecule type" value="Genomic_DNA"/>
</dbReference>
<dbReference type="HOGENOM" id="CLU_863174_0_0_10"/>
<dbReference type="STRING" id="865938.Weevi_0241"/>
<protein>
    <submittedName>
        <fullName evidence="1">Uncharacterized protein</fullName>
    </submittedName>
</protein>
<dbReference type="KEGG" id="wvi:Weevi_0241"/>
<proteinExistence type="predicted"/>
<evidence type="ECO:0000313" key="1">
    <source>
        <dbReference type="EMBL" id="ADX66963.1"/>
    </source>
</evidence>
<gene>
    <name evidence="1" type="ordered locus">Weevi_0241</name>
</gene>
<keyword evidence="2" id="KW-1185">Reference proteome</keyword>
<dbReference type="OrthoDB" id="1452127at2"/>
<organism evidence="1 2">
    <name type="scientific">Weeksella virosa (strain ATCC 43766 / DSM 16922 / JCM 21250 / CCUG 30538 / CDC 9751 / IAM 14551 / NBRC 16016 / NCTC 11634 / CL345/78)</name>
    <dbReference type="NCBI Taxonomy" id="865938"/>
    <lineage>
        <taxon>Bacteria</taxon>
        <taxon>Pseudomonadati</taxon>
        <taxon>Bacteroidota</taxon>
        <taxon>Flavobacteriia</taxon>
        <taxon>Flavobacteriales</taxon>
        <taxon>Weeksellaceae</taxon>
        <taxon>Weeksella</taxon>
    </lineage>
</organism>
<evidence type="ECO:0000313" key="2">
    <source>
        <dbReference type="Proteomes" id="UP000008641"/>
    </source>
</evidence>
<accession>F0NXQ6</accession>
<reference evidence="1 2" key="1">
    <citation type="journal article" date="2011" name="Stand. Genomic Sci.">
        <title>Complete genome sequence of Weeksella virosa type strain (9751).</title>
        <authorList>
            <person name="Lang E."/>
            <person name="Teshima H."/>
            <person name="Lucas S."/>
            <person name="Lapidus A."/>
            <person name="Hammon N."/>
            <person name="Deshpande S."/>
            <person name="Nolan M."/>
            <person name="Cheng J.F."/>
            <person name="Pitluck S."/>
            <person name="Liolios K."/>
            <person name="Pagani I."/>
            <person name="Mikhailova N."/>
            <person name="Ivanova N."/>
            <person name="Mavromatis K."/>
            <person name="Pati A."/>
            <person name="Tapia R."/>
            <person name="Han C."/>
            <person name="Goodwin L."/>
            <person name="Chen A."/>
            <person name="Palaniappan K."/>
            <person name="Land M."/>
            <person name="Hauser L."/>
            <person name="Chang Y.J."/>
            <person name="Jeffries C.D."/>
            <person name="Brambilla E.M."/>
            <person name="Kopitz M."/>
            <person name="Rohde M."/>
            <person name="Goker M."/>
            <person name="Tindall B.J."/>
            <person name="Detter J.C."/>
            <person name="Woyke T."/>
            <person name="Bristow J."/>
            <person name="Eisen J.A."/>
            <person name="Markowitz V."/>
            <person name="Hugenholtz P."/>
            <person name="Klenk H.P."/>
            <person name="Kyrpides N.C."/>
        </authorList>
    </citation>
    <scope>NUCLEOTIDE SEQUENCE [LARGE SCALE GENOMIC DNA]</scope>
    <source>
        <strain evidence="2">ATCC 43766 / DSM 16922 / JCM 21250 / NBRC 16016 / NCTC 11634 / CL345/78</strain>
    </source>
</reference>
<dbReference type="Proteomes" id="UP000008641">
    <property type="component" value="Chromosome"/>
</dbReference>
<dbReference type="AlphaFoldDB" id="F0NXQ6"/>
<sequence length="322" mass="36379">MSTCLDNIVSVSNPCSNEKAFNTSGYDLLDAPEINLSNISQIANSDQPNGYEFLKAQLKFAIRDVVNDFISVLNTNNLITQLVSDQIITGQFDNSLNNPIAGKCGITINRNQQYYEPNSIKRLTIHSVMIFPVDDHEKTNLFIQQGTVIKTFPIKLIGGKINKYSINYKSEGNDPIHVYLENIETYSSELTCLIGCNGSMPNQCGFVKGYKNGTEIQKEGFGINIAFSCDCDYESLLCRYAKSYVGKIIYLKSRANILQERLNNDRITSFIIYGREHATELHEKVENEYRETWNSFVESLPNLLINDSDCINCKRVKIVVNV</sequence>